<dbReference type="CDD" id="cd07007">
    <property type="entry name" value="cupin_CapF-like_C"/>
    <property type="match status" value="1"/>
</dbReference>
<evidence type="ECO:0000313" key="3">
    <source>
        <dbReference type="EMBL" id="CRL64489.1"/>
    </source>
</evidence>
<feature type="domain" description="Capsular polysaccharide assembling protein CapF C-terminal" evidence="2">
    <location>
        <begin position="253"/>
        <end position="362"/>
    </location>
</feature>
<dbReference type="Gene3D" id="2.60.120.10">
    <property type="entry name" value="Jelly Rolls"/>
    <property type="match status" value="1"/>
</dbReference>
<dbReference type="InterPro" id="IPR050177">
    <property type="entry name" value="Lipid_A_modif_metabolic_enz"/>
</dbReference>
<dbReference type="AlphaFoldDB" id="A0A0G4QFR6"/>
<protein>
    <submittedName>
        <fullName evidence="3">NAD dependent epimerase/dehydratase family protein</fullName>
    </submittedName>
</protein>
<dbReference type="PANTHER" id="PTHR43245:SF55">
    <property type="entry name" value="NAD(P)-BINDING DOMAIN-CONTAINING PROTEIN"/>
    <property type="match status" value="1"/>
</dbReference>
<dbReference type="Pfam" id="PF14667">
    <property type="entry name" value="Polysacc_synt_C"/>
    <property type="match status" value="1"/>
</dbReference>
<dbReference type="SUPFAM" id="SSF51182">
    <property type="entry name" value="RmlC-like cupins"/>
    <property type="match status" value="1"/>
</dbReference>
<reference evidence="4" key="1">
    <citation type="submission" date="2015-06" db="EMBL/GenBank/DDBJ databases">
        <authorList>
            <person name="Urmite Genomes"/>
        </authorList>
    </citation>
    <scope>NUCLEOTIDE SEQUENCE [LARGE SCALE GENOMIC DNA]</scope>
    <source>
        <strain evidence="4">CSUR P1867</strain>
    </source>
</reference>
<dbReference type="InterPro" id="IPR029303">
    <property type="entry name" value="CapF_C"/>
</dbReference>
<dbReference type="InterPro" id="IPR014710">
    <property type="entry name" value="RmlC-like_jellyroll"/>
</dbReference>
<evidence type="ECO:0000259" key="1">
    <source>
        <dbReference type="Pfam" id="PF01370"/>
    </source>
</evidence>
<evidence type="ECO:0000313" key="4">
    <source>
        <dbReference type="Proteomes" id="UP000183920"/>
    </source>
</evidence>
<dbReference type="SUPFAM" id="SSF51735">
    <property type="entry name" value="NAD(P)-binding Rossmann-fold domains"/>
    <property type="match status" value="1"/>
</dbReference>
<gene>
    <name evidence="3" type="ORF">BN1804_03037</name>
</gene>
<accession>A0A0G4QFR6</accession>
<dbReference type="InterPro" id="IPR001509">
    <property type="entry name" value="Epimerase_deHydtase"/>
</dbReference>
<sequence length="366" mass="41671">MKILVTGADGFIGKNLCTRLAENNFELIKIDRNSSKHDLELGLNNANFIFHLAGINRPKNESEFHEGNASLTEEITHFLIKNKKKTPIMLSSSIQANNNNKYGESKKLAENHIEMYGLKTNANYYIYRLPNVFGKWCRPNYNSFIATFCHNIANDIDIIINSPTAKVSLIYIDDLCNELISLLNGNNKVGFQNISPIYETTVGEVADLLYSFKNSRKTLITENVGTGFTRALYSTWLSYLSPQQFTYSVPHYGDQRGVFCEMLKTKNSGQFSFFTAHPGITRGGHYHHTKTEKFLIIKGKALFKFENIITGEKYELIVSEHEYKIVETVPGWSHDITNITDSELVVMLWANEIFNKELPDTIARPL</sequence>
<dbReference type="RefSeq" id="WP_072064670.1">
    <property type="nucleotide sequence ID" value="NZ_CVRY01000006.1"/>
</dbReference>
<feature type="domain" description="NAD-dependent epimerase/dehydratase" evidence="1">
    <location>
        <begin position="3"/>
        <end position="184"/>
    </location>
</feature>
<evidence type="ECO:0000259" key="2">
    <source>
        <dbReference type="Pfam" id="PF14667"/>
    </source>
</evidence>
<dbReference type="Pfam" id="PF01370">
    <property type="entry name" value="Epimerase"/>
    <property type="match status" value="1"/>
</dbReference>
<name>A0A0G4QFR6_9GAMM</name>
<dbReference type="InterPro" id="IPR036291">
    <property type="entry name" value="NAD(P)-bd_dom_sf"/>
</dbReference>
<dbReference type="InterPro" id="IPR011051">
    <property type="entry name" value="RmlC_Cupin_sf"/>
</dbReference>
<dbReference type="NCBIfam" id="NF047837">
    <property type="entry name" value="UDPAcbARedWbcJ"/>
    <property type="match status" value="1"/>
</dbReference>
<organism evidence="3 4">
    <name type="scientific">Proteus penneri</name>
    <dbReference type="NCBI Taxonomy" id="102862"/>
    <lineage>
        <taxon>Bacteria</taxon>
        <taxon>Pseudomonadati</taxon>
        <taxon>Pseudomonadota</taxon>
        <taxon>Gammaproteobacteria</taxon>
        <taxon>Enterobacterales</taxon>
        <taxon>Morganellaceae</taxon>
        <taxon>Proteus</taxon>
    </lineage>
</organism>
<proteinExistence type="predicted"/>
<dbReference type="Gene3D" id="3.40.50.720">
    <property type="entry name" value="NAD(P)-binding Rossmann-like Domain"/>
    <property type="match status" value="1"/>
</dbReference>
<dbReference type="EMBL" id="CVRY01000006">
    <property type="protein sequence ID" value="CRL64489.1"/>
    <property type="molecule type" value="Genomic_DNA"/>
</dbReference>
<dbReference type="PANTHER" id="PTHR43245">
    <property type="entry name" value="BIFUNCTIONAL POLYMYXIN RESISTANCE PROTEIN ARNA"/>
    <property type="match status" value="1"/>
</dbReference>
<dbReference type="Proteomes" id="UP000183920">
    <property type="component" value="Unassembled WGS sequence"/>
</dbReference>